<keyword evidence="3" id="KW-1185">Reference proteome</keyword>
<accession>A0ABX0VS27</accession>
<evidence type="ECO:0000313" key="2">
    <source>
        <dbReference type="EMBL" id="NIY49561.1"/>
    </source>
</evidence>
<dbReference type="InterPro" id="IPR029058">
    <property type="entry name" value="AB_hydrolase_fold"/>
</dbReference>
<dbReference type="PANTHER" id="PTHR33840:SF1">
    <property type="entry name" value="TLE1 PHOSPHOLIPASE DOMAIN-CONTAINING PROTEIN"/>
    <property type="match status" value="1"/>
</dbReference>
<evidence type="ECO:0000259" key="1">
    <source>
        <dbReference type="Pfam" id="PF09994"/>
    </source>
</evidence>
<dbReference type="RefSeq" id="WP_167614477.1">
    <property type="nucleotide sequence ID" value="NZ_SOYS01000011.1"/>
</dbReference>
<protein>
    <submittedName>
        <fullName evidence="2">DUF2235 domain-containing protein</fullName>
    </submittedName>
</protein>
<gene>
    <name evidence="2" type="ORF">E2L00_19115</name>
</gene>
<dbReference type="SUPFAM" id="SSF53474">
    <property type="entry name" value="alpha/beta-Hydrolases"/>
    <property type="match status" value="1"/>
</dbReference>
<organism evidence="2 3">
    <name type="scientific">Cedecea colo</name>
    <dbReference type="NCBI Taxonomy" id="2552946"/>
    <lineage>
        <taxon>Bacteria</taxon>
        <taxon>Pseudomonadati</taxon>
        <taxon>Pseudomonadota</taxon>
        <taxon>Gammaproteobacteria</taxon>
        <taxon>Enterobacterales</taxon>
        <taxon>Enterobacteriaceae</taxon>
        <taxon>Cedecea</taxon>
    </lineage>
</organism>
<dbReference type="Pfam" id="PF09994">
    <property type="entry name" value="T6SS_Tle1-like_cat"/>
    <property type="match status" value="1"/>
</dbReference>
<evidence type="ECO:0000313" key="3">
    <source>
        <dbReference type="Proteomes" id="UP000697927"/>
    </source>
</evidence>
<dbReference type="PANTHER" id="PTHR33840">
    <property type="match status" value="1"/>
</dbReference>
<sequence>MSKNIIFCADGAWATPGFAAQAEETAAVSNVYQLFIDMKGLVDKQSLLLANEQEKNWIDGSGDVAQVAKYIHGVGNPHNSFVKLLDGTFGASFVTPVVRGYTFISRHWQPGDRIYLVGFSQGAWTARMLANLIIDKGLLSRDRLQLDERNKEECWRLASSVWAQHRAHTAGVSGHQLGAVLRDFPAFFCDSVTPPA</sequence>
<dbReference type="InterPro" id="IPR018712">
    <property type="entry name" value="Tle1-like_cat"/>
</dbReference>
<dbReference type="Proteomes" id="UP000697927">
    <property type="component" value="Unassembled WGS sequence"/>
</dbReference>
<dbReference type="EMBL" id="SOYS01000011">
    <property type="protein sequence ID" value="NIY49561.1"/>
    <property type="molecule type" value="Genomic_DNA"/>
</dbReference>
<proteinExistence type="predicted"/>
<reference evidence="2 3" key="1">
    <citation type="journal article" date="2020" name="Microorganisms">
        <title>Polyphasic Characterisation of Cedecea colo sp. nov., a New Enteric Bacterium Isolated from the Koala Hindgut.</title>
        <authorList>
            <person name="Boath J.M."/>
            <person name="Dakhal S."/>
            <person name="Van T.T.H."/>
            <person name="Moore R.J."/>
            <person name="Dekiwadia C."/>
            <person name="Macreadie I.G."/>
        </authorList>
    </citation>
    <scope>NUCLEOTIDE SEQUENCE [LARGE SCALE GENOMIC DNA]</scope>
    <source>
        <strain evidence="2 3">ZA</strain>
    </source>
</reference>
<feature type="domain" description="T6SS Phospholipase effector Tle1-like catalytic" evidence="1">
    <location>
        <begin position="3"/>
        <end position="146"/>
    </location>
</feature>
<name>A0ABX0VS27_9ENTR</name>
<comment type="caution">
    <text evidence="2">The sequence shown here is derived from an EMBL/GenBank/DDBJ whole genome shotgun (WGS) entry which is preliminary data.</text>
</comment>